<reference evidence="2 3" key="1">
    <citation type="submission" date="2023-07" db="EMBL/GenBank/DDBJ databases">
        <title>The novel representative of Negativicutes class, Anaeroselena agilis gen. nov. sp. nov.</title>
        <authorList>
            <person name="Prokofeva M.I."/>
            <person name="Elcheninov A.G."/>
            <person name="Klyukina A."/>
            <person name="Kublanov I.V."/>
            <person name="Frolov E.N."/>
            <person name="Podosokorskaya O.A."/>
        </authorList>
    </citation>
    <scope>NUCLEOTIDE SEQUENCE [LARGE SCALE GENOMIC DNA]</scope>
    <source>
        <strain evidence="2 3">4137-cl</strain>
    </source>
</reference>
<dbReference type="SUPFAM" id="SSF53474">
    <property type="entry name" value="alpha/beta-Hydrolases"/>
    <property type="match status" value="1"/>
</dbReference>
<sequence length="215" mass="23032">MSPEDRYPAWEKQGQVYRLGCGAEDAVILLHEIYGVNGHMLDVAAWLAARGLDVYCPDLLGVSYGYDREEAAYAHYMRVGFAAAAAEAGALAGLLAGRYRRIYLVGYSAGATVAWLLSCREGFAGAVGYYGSRIRDFCDLTPACPVLLFFPACGEAFSVPALAETLAVKDGVEVHILSGMHGFADRRSSRFDASAARAADELTAAFVSGDARVVR</sequence>
<protein>
    <submittedName>
        <fullName evidence="2">Dienelactone hydrolase family protein</fullName>
    </submittedName>
</protein>
<evidence type="ECO:0000259" key="1">
    <source>
        <dbReference type="Pfam" id="PF01738"/>
    </source>
</evidence>
<dbReference type="RefSeq" id="WP_413782172.1">
    <property type="nucleotide sequence ID" value="NZ_JAUOZS010000001.1"/>
</dbReference>
<dbReference type="InterPro" id="IPR029058">
    <property type="entry name" value="AB_hydrolase_fold"/>
</dbReference>
<dbReference type="PANTHER" id="PTHR46623:SF6">
    <property type="entry name" value="ALPHA_BETA-HYDROLASES SUPERFAMILY PROTEIN"/>
    <property type="match status" value="1"/>
</dbReference>
<dbReference type="InterPro" id="IPR051049">
    <property type="entry name" value="Dienelactone_hydrolase-like"/>
</dbReference>
<dbReference type="Proteomes" id="UP001254848">
    <property type="component" value="Unassembled WGS sequence"/>
</dbReference>
<dbReference type="GO" id="GO:0016787">
    <property type="term" value="F:hydrolase activity"/>
    <property type="evidence" value="ECO:0007669"/>
    <property type="project" value="UniProtKB-KW"/>
</dbReference>
<feature type="domain" description="Dienelactone hydrolase" evidence="1">
    <location>
        <begin position="24"/>
        <end position="203"/>
    </location>
</feature>
<keyword evidence="2" id="KW-0378">Hydrolase</keyword>
<dbReference type="EMBL" id="JAUOZS010000001">
    <property type="protein sequence ID" value="MDT8903725.1"/>
    <property type="molecule type" value="Genomic_DNA"/>
</dbReference>
<accession>A0ABU3P3W8</accession>
<organism evidence="2 3">
    <name type="scientific">Anaeroselena agilis</name>
    <dbReference type="NCBI Taxonomy" id="3063788"/>
    <lineage>
        <taxon>Bacteria</taxon>
        <taxon>Bacillati</taxon>
        <taxon>Bacillota</taxon>
        <taxon>Negativicutes</taxon>
        <taxon>Acetonemataceae</taxon>
        <taxon>Anaeroselena</taxon>
    </lineage>
</organism>
<dbReference type="Gene3D" id="3.40.50.1820">
    <property type="entry name" value="alpha/beta hydrolase"/>
    <property type="match status" value="1"/>
</dbReference>
<proteinExistence type="predicted"/>
<gene>
    <name evidence="2" type="ORF">Q4T40_21055</name>
</gene>
<dbReference type="InterPro" id="IPR002925">
    <property type="entry name" value="Dienelactn_hydro"/>
</dbReference>
<evidence type="ECO:0000313" key="3">
    <source>
        <dbReference type="Proteomes" id="UP001254848"/>
    </source>
</evidence>
<dbReference type="PANTHER" id="PTHR46623">
    <property type="entry name" value="CARBOXYMETHYLENEBUTENOLIDASE-RELATED"/>
    <property type="match status" value="1"/>
</dbReference>
<name>A0ABU3P3W8_9FIRM</name>
<comment type="caution">
    <text evidence="2">The sequence shown here is derived from an EMBL/GenBank/DDBJ whole genome shotgun (WGS) entry which is preliminary data.</text>
</comment>
<evidence type="ECO:0000313" key="2">
    <source>
        <dbReference type="EMBL" id="MDT8903725.1"/>
    </source>
</evidence>
<keyword evidence="3" id="KW-1185">Reference proteome</keyword>
<dbReference type="Pfam" id="PF01738">
    <property type="entry name" value="DLH"/>
    <property type="match status" value="1"/>
</dbReference>